<accession>A0A286PH56</accession>
<dbReference type="EMBL" id="BDQI01000069">
    <property type="protein sequence ID" value="GAX58885.1"/>
    <property type="molecule type" value="Genomic_DNA"/>
</dbReference>
<evidence type="ECO:0000313" key="2">
    <source>
        <dbReference type="Proteomes" id="UP000217446"/>
    </source>
</evidence>
<organism evidence="1 2">
    <name type="scientific">Streptomyces olivochromogenes</name>
    <dbReference type="NCBI Taxonomy" id="1963"/>
    <lineage>
        <taxon>Bacteria</taxon>
        <taxon>Bacillati</taxon>
        <taxon>Actinomycetota</taxon>
        <taxon>Actinomycetes</taxon>
        <taxon>Kitasatosporales</taxon>
        <taxon>Streptomycetaceae</taxon>
        <taxon>Streptomyces</taxon>
    </lineage>
</organism>
<dbReference type="SUPFAM" id="SSF53335">
    <property type="entry name" value="S-adenosyl-L-methionine-dependent methyltransferases"/>
    <property type="match status" value="1"/>
</dbReference>
<name>A0A286PH56_STROL</name>
<dbReference type="Proteomes" id="UP000217446">
    <property type="component" value="Unassembled WGS sequence"/>
</dbReference>
<dbReference type="AlphaFoldDB" id="A0A286PH56"/>
<dbReference type="STRING" id="1963.AQJ27_50715"/>
<dbReference type="RefSeq" id="WP_067385789.1">
    <property type="nucleotide sequence ID" value="NZ_BDQI01000069.1"/>
</dbReference>
<comment type="caution">
    <text evidence="1">The sequence shown here is derived from an EMBL/GenBank/DDBJ whole genome shotgun (WGS) entry which is preliminary data.</text>
</comment>
<dbReference type="GO" id="GO:0004719">
    <property type="term" value="F:protein-L-isoaspartate (D-aspartate) O-methyltransferase activity"/>
    <property type="evidence" value="ECO:0007669"/>
    <property type="project" value="UniProtKB-EC"/>
</dbReference>
<keyword evidence="1" id="KW-0808">Transferase</keyword>
<dbReference type="GO" id="GO:0032259">
    <property type="term" value="P:methylation"/>
    <property type="evidence" value="ECO:0007669"/>
    <property type="project" value="UniProtKB-KW"/>
</dbReference>
<dbReference type="Gene3D" id="3.40.50.150">
    <property type="entry name" value="Vaccinia Virus protein VP39"/>
    <property type="match status" value="1"/>
</dbReference>
<evidence type="ECO:0000313" key="1">
    <source>
        <dbReference type="EMBL" id="GAX58885.1"/>
    </source>
</evidence>
<keyword evidence="1" id="KW-0489">Methyltransferase</keyword>
<keyword evidence="2" id="KW-1185">Reference proteome</keyword>
<gene>
    <name evidence="1" type="primary">pcm</name>
    <name evidence="1" type="ORF">SO3561_10460</name>
</gene>
<reference evidence="2" key="1">
    <citation type="submission" date="2017-05" db="EMBL/GenBank/DDBJ databases">
        <title>Streptomyces olivochromogenes NBRC 3561 whole genome shotgun sequence.</title>
        <authorList>
            <person name="Dohra H."/>
            <person name="Kodani S."/>
        </authorList>
    </citation>
    <scope>NUCLEOTIDE SEQUENCE [LARGE SCALE GENOMIC DNA]</scope>
    <source>
        <strain evidence="2">NBRC 3561</strain>
    </source>
</reference>
<dbReference type="EC" id="2.1.1.77" evidence="1"/>
<dbReference type="InterPro" id="IPR029063">
    <property type="entry name" value="SAM-dependent_MTases_sf"/>
</dbReference>
<protein>
    <submittedName>
        <fullName evidence="1">Protein-L-isoaspartate O-methyltransferase</fullName>
        <ecNumber evidence="1">2.1.1.77</ecNumber>
    </submittedName>
</protein>
<dbReference type="Pfam" id="PF01135">
    <property type="entry name" value="PCMT"/>
    <property type="match status" value="1"/>
</dbReference>
<sequence length="96" mass="10352">MFLGSHLYRQNRDLLREPVPRSDLGEEDWLHLAYADKIPVAPDRRTARGRCHASSATLPSLVVRMLELAGIGPGDRVLEIGTGTGCAFSAVGPVLG</sequence>
<proteinExistence type="predicted"/>